<accession>A0ABQ1EEW4</accession>
<organism evidence="1 2">
    <name type="scientific">Clostridium zeae</name>
    <dbReference type="NCBI Taxonomy" id="2759022"/>
    <lineage>
        <taxon>Bacteria</taxon>
        <taxon>Bacillati</taxon>
        <taxon>Bacillota</taxon>
        <taxon>Clostridia</taxon>
        <taxon>Eubacteriales</taxon>
        <taxon>Clostridiaceae</taxon>
        <taxon>Clostridium</taxon>
    </lineage>
</organism>
<name>A0ABQ1EEW4_9CLOT</name>
<dbReference type="InterPro" id="IPR046930">
    <property type="entry name" value="HTH_60"/>
</dbReference>
<comment type="caution">
    <text evidence="1">The sequence shown here is derived from an EMBL/GenBank/DDBJ whole genome shotgun (WGS) entry which is preliminary data.</text>
</comment>
<evidence type="ECO:0008006" key="3">
    <source>
        <dbReference type="Google" id="ProtNLM"/>
    </source>
</evidence>
<dbReference type="Pfam" id="PF20317">
    <property type="entry name" value="HTH_60"/>
    <property type="match status" value="1"/>
</dbReference>
<dbReference type="RefSeq" id="WP_206871522.1">
    <property type="nucleotide sequence ID" value="NZ_BMBA01000004.1"/>
</dbReference>
<evidence type="ECO:0000313" key="1">
    <source>
        <dbReference type="EMBL" id="GFZ33296.1"/>
    </source>
</evidence>
<dbReference type="EMBL" id="BMBA01000004">
    <property type="protein sequence ID" value="GFZ33296.1"/>
    <property type="molecule type" value="Genomic_DNA"/>
</dbReference>
<sequence length="171" mass="19827">MVFTNLHYADDVLRENIQGLAKNYKIELNTLSKMLGVDCTWLKDFMDRKVHLNIHFFNKIHLGEICTDTDDTPNAPNPLWFSHVVSMLCDGVAMINEDDRVKAIIEGLNIDYSMSYESIALYTNLDLSDVENFMIDVNLIPFEKKYKLAVATLFLHYLLKKEPNYEFPRGI</sequence>
<reference evidence="1 2" key="1">
    <citation type="journal article" date="2021" name="Int. J. Syst. Evol. Microbiol.">
        <title>Clostridium zeae sp. nov., isolated from corn silage.</title>
        <authorList>
            <person name="Kobayashi H."/>
            <person name="Tanizawa Y."/>
            <person name="Yagura M."/>
            <person name="Sakamoto M."/>
            <person name="Ohkuma M."/>
            <person name="Tohno M."/>
        </authorList>
    </citation>
    <scope>NUCLEOTIDE SEQUENCE [LARGE SCALE GENOMIC DNA]</scope>
    <source>
        <strain evidence="1 2">CSC2</strain>
    </source>
</reference>
<keyword evidence="2" id="KW-1185">Reference proteome</keyword>
<proteinExistence type="predicted"/>
<gene>
    <name evidence="1" type="ORF">CSC2_38220</name>
</gene>
<protein>
    <recommendedName>
        <fullName evidence="3">Transcriptional regulator</fullName>
    </recommendedName>
</protein>
<evidence type="ECO:0000313" key="2">
    <source>
        <dbReference type="Proteomes" id="UP000663802"/>
    </source>
</evidence>
<dbReference type="Proteomes" id="UP000663802">
    <property type="component" value="Unassembled WGS sequence"/>
</dbReference>